<feature type="compositionally biased region" description="Polar residues" evidence="4">
    <location>
        <begin position="134"/>
        <end position="145"/>
    </location>
</feature>
<reference evidence="6 7" key="1">
    <citation type="journal article" date="2019" name="Nat. Plants">
        <title>Stout camphor tree genome fills gaps in understanding of flowering plant genome evolution.</title>
        <authorList>
            <person name="Chaw S.M."/>
            <person name="Liu Y.C."/>
            <person name="Wu Y.W."/>
            <person name="Wang H.Y."/>
            <person name="Lin C.I."/>
            <person name="Wu C.S."/>
            <person name="Ke H.M."/>
            <person name="Chang L.Y."/>
            <person name="Hsu C.Y."/>
            <person name="Yang H.T."/>
            <person name="Sudianto E."/>
            <person name="Hsu M.H."/>
            <person name="Wu K.P."/>
            <person name="Wang L.N."/>
            <person name="Leebens-Mack J.H."/>
            <person name="Tsai I.J."/>
        </authorList>
    </citation>
    <scope>NUCLEOTIDE SEQUENCE [LARGE SCALE GENOMIC DNA]</scope>
    <source>
        <strain evidence="7">cv. Chaw 1501</strain>
        <tissue evidence="6">Young leaves</tissue>
    </source>
</reference>
<dbReference type="PROSITE" id="PS51795">
    <property type="entry name" value="ZF_FLZ"/>
    <property type="match status" value="1"/>
</dbReference>
<name>A0A3S3NUE0_9MAGN</name>
<dbReference type="OrthoDB" id="1916924at2759"/>
<organism evidence="6 7">
    <name type="scientific">Cinnamomum micranthum f. kanehirae</name>
    <dbReference type="NCBI Taxonomy" id="337451"/>
    <lineage>
        <taxon>Eukaryota</taxon>
        <taxon>Viridiplantae</taxon>
        <taxon>Streptophyta</taxon>
        <taxon>Embryophyta</taxon>
        <taxon>Tracheophyta</taxon>
        <taxon>Spermatophyta</taxon>
        <taxon>Magnoliopsida</taxon>
        <taxon>Magnoliidae</taxon>
        <taxon>Laurales</taxon>
        <taxon>Lauraceae</taxon>
        <taxon>Cinnamomum</taxon>
    </lineage>
</organism>
<gene>
    <name evidence="6" type="ORF">CKAN_01565700</name>
</gene>
<comment type="similarity">
    <text evidence="1">Belongs to the FLZ family.</text>
</comment>
<evidence type="ECO:0000313" key="6">
    <source>
        <dbReference type="EMBL" id="RWR86744.1"/>
    </source>
</evidence>
<sequence length="155" mass="17419">MESTFIVKMRRPTNVEDEGLASLAVVETGVCAKNHLVLASDHRKPSTCMAFSSQRFGFFKDEEEEPPRHFLDACYLCRKPLGPNTDIFMYRGDTPFCSEGCRQEQMDIDEAMEKKKNRCLSNIRDASSKKDPQKSATNKGKSRSFNLRAGTVVAG</sequence>
<dbReference type="EMBL" id="QPKB01000006">
    <property type="protein sequence ID" value="RWR86744.1"/>
    <property type="molecule type" value="Genomic_DNA"/>
</dbReference>
<dbReference type="Pfam" id="PF04570">
    <property type="entry name" value="zf-FLZ"/>
    <property type="match status" value="1"/>
</dbReference>
<dbReference type="InterPro" id="IPR007650">
    <property type="entry name" value="Zf-FLZ_dom"/>
</dbReference>
<evidence type="ECO:0000256" key="1">
    <source>
        <dbReference type="ARBA" id="ARBA00009374"/>
    </source>
</evidence>
<feature type="region of interest" description="Disordered" evidence="4">
    <location>
        <begin position="121"/>
        <end position="155"/>
    </location>
</feature>
<dbReference type="Proteomes" id="UP000283530">
    <property type="component" value="Unassembled WGS sequence"/>
</dbReference>
<keyword evidence="2" id="KW-0479">Metal-binding</keyword>
<protein>
    <submittedName>
        <fullName evidence="6">E3 ubiquitin-protein ligase LAP</fullName>
    </submittedName>
</protein>
<evidence type="ECO:0000256" key="4">
    <source>
        <dbReference type="SAM" id="MobiDB-lite"/>
    </source>
</evidence>
<dbReference type="PANTHER" id="PTHR46057">
    <property type="entry name" value="FCS-LIKE ZINC FINGER 1-RELATED"/>
    <property type="match status" value="1"/>
</dbReference>
<feature type="domain" description="FLZ-type" evidence="5">
    <location>
        <begin position="69"/>
        <end position="113"/>
    </location>
</feature>
<proteinExistence type="inferred from homology"/>
<evidence type="ECO:0000256" key="2">
    <source>
        <dbReference type="ARBA" id="ARBA00022723"/>
    </source>
</evidence>
<comment type="caution">
    <text evidence="6">The sequence shown here is derived from an EMBL/GenBank/DDBJ whole genome shotgun (WGS) entry which is preliminary data.</text>
</comment>
<evidence type="ECO:0000259" key="5">
    <source>
        <dbReference type="PROSITE" id="PS51795"/>
    </source>
</evidence>
<dbReference type="PANTHER" id="PTHR46057:SF9">
    <property type="entry name" value="FCS-LIKE ZINC FINGER 1"/>
    <property type="match status" value="1"/>
</dbReference>
<feature type="zinc finger region" description="FLZ-type" evidence="3">
    <location>
        <begin position="69"/>
        <end position="113"/>
    </location>
</feature>
<evidence type="ECO:0000313" key="7">
    <source>
        <dbReference type="Proteomes" id="UP000283530"/>
    </source>
</evidence>
<dbReference type="GO" id="GO:0046872">
    <property type="term" value="F:metal ion binding"/>
    <property type="evidence" value="ECO:0007669"/>
    <property type="project" value="UniProtKB-KW"/>
</dbReference>
<evidence type="ECO:0000256" key="3">
    <source>
        <dbReference type="PROSITE-ProRule" id="PRU01131"/>
    </source>
</evidence>
<accession>A0A3S3NUE0</accession>
<dbReference type="AlphaFoldDB" id="A0A3S3NUE0"/>
<dbReference type="InterPro" id="IPR044533">
    <property type="entry name" value="FLZ1/2/3"/>
</dbReference>
<keyword evidence="7" id="KW-1185">Reference proteome</keyword>